<evidence type="ECO:0000313" key="3">
    <source>
        <dbReference type="EMBL" id="MBE1537270.1"/>
    </source>
</evidence>
<dbReference type="InterPro" id="IPR025406">
    <property type="entry name" value="DUF4132"/>
</dbReference>
<evidence type="ECO:0000256" key="1">
    <source>
        <dbReference type="SAM" id="MobiDB-lite"/>
    </source>
</evidence>
<evidence type="ECO:0000259" key="2">
    <source>
        <dbReference type="Pfam" id="PF13569"/>
    </source>
</evidence>
<evidence type="ECO:0000313" key="4">
    <source>
        <dbReference type="Proteomes" id="UP000627838"/>
    </source>
</evidence>
<comment type="caution">
    <text evidence="3">The sequence shown here is derived from an EMBL/GenBank/DDBJ whole genome shotgun (WGS) entry which is preliminary data.</text>
</comment>
<dbReference type="EMBL" id="JADBDZ010000001">
    <property type="protein sequence ID" value="MBE1537270.1"/>
    <property type="molecule type" value="Genomic_DNA"/>
</dbReference>
<sequence>MNDENAFVMPDEWRRARHPRRDRPDVPEPERLRPSDADRARTLVDAARGGIEEILALPGTDPELAEAARAHLRGEANPLGAAVAAAITVPWHRLENRGAAVGFVTAWIADHGLPFAAAAYAELAGVVTDGESVHIPADRDAGTPSRRVWTWTAARRRGPDERRGDTWWLSQGPARFLRAGLAAAPADVYAEAVEGLAARRGGRLQRLIAAYLAPTEDAWVEELCADPGWFVTDGPARWAAFCALGRPHQPAALGLPLASSARQIGVVASLVDGIGPEAVVPLVRDVVDAESGTTLRRFLDVLGEIPLDEAFRVLAARAARPAVTPVLLAAARRFPVRALRLLPEARPRRAADLLALHVRAHRDLAEETLDDLPAGSRAAVRAVLDANPPLPDAPDLPPLLTDPPWTRPRTRAAPVVIENLPFPGLRTIEWAPGERAEWAAREPGHWARQAERTDFTDAAERFATGDCGRDLEGLFLVRGPGELVLPLLDGWTPPRPRRAHDWLPPLVARFGPAVHDTALAAARRDPSGLARYLLPLLSDEVARAMAHRLPRKRGRETARAWFDRHGTAAAPALLPDALGEPGAARRAAEHALRHIADRHGRAPVAEAARVHGDRAAAAIDALLGIDPLDDLPEEMPSVEWVDIRALPRPLLRDRTHALPDDAVRHVLTMLALSRPDEVYPGVRTVLDVCDRASLAEFGRALFCWWEACAAPADANWALTQLALTGDDETVRALAPVIRAWPGESGHAKAVTGLDVLAAIGTGTALTHLHSISRRVKFKGLKARAQEKIEEVAADLGLTSDQLADRLIPDFGLDVSGTLTLDYGPRRFVIGFDERLEPTITDDDGGPRKSLPKPSAKDDADLAAAARKRFTALKKDVRAVASDQLARLEQAMVTGHRRPASDFREFLVAHPLVGLIVRRLVWLADGDGPAFRVAEDGTFADIDDGTVTLPAAAHVRVAHPLHLGDDLPAWSEVFADYEILQPFEQLGRAVHTLTPDEEASEHLARFEGAKVPSGAVLGLVHRGWERGVPQDAGFEWWISRRLAPGRFVVIDLDPGITVGAPEPLGEQQTLGGVRLAEFPGRRGGPGAEALRLGDLDPVLVSEVIADLTRLTATAPQTQGTSR</sequence>
<organism evidence="3 4">
    <name type="scientific">Actinomadura algeriensis</name>
    <dbReference type="NCBI Taxonomy" id="1679523"/>
    <lineage>
        <taxon>Bacteria</taxon>
        <taxon>Bacillati</taxon>
        <taxon>Actinomycetota</taxon>
        <taxon>Actinomycetes</taxon>
        <taxon>Streptosporangiales</taxon>
        <taxon>Thermomonosporaceae</taxon>
        <taxon>Actinomadura</taxon>
    </lineage>
</organism>
<feature type="region of interest" description="Disordered" evidence="1">
    <location>
        <begin position="838"/>
        <end position="858"/>
    </location>
</feature>
<reference evidence="3 4" key="1">
    <citation type="submission" date="2020-10" db="EMBL/GenBank/DDBJ databases">
        <title>Sequencing the genomes of 1000 actinobacteria strains.</title>
        <authorList>
            <person name="Klenk H.-P."/>
        </authorList>
    </citation>
    <scope>NUCLEOTIDE SEQUENCE [LARGE SCALE GENOMIC DNA]</scope>
    <source>
        <strain evidence="3 4">DSM 46744</strain>
    </source>
</reference>
<keyword evidence="4" id="KW-1185">Reference proteome</keyword>
<feature type="region of interest" description="Disordered" evidence="1">
    <location>
        <begin position="1"/>
        <end position="37"/>
    </location>
</feature>
<feature type="compositionally biased region" description="Basic and acidic residues" evidence="1">
    <location>
        <begin position="22"/>
        <end position="37"/>
    </location>
</feature>
<proteinExistence type="predicted"/>
<gene>
    <name evidence="3" type="ORF">H4W34_007103</name>
</gene>
<accession>A0ABR9K4G7</accession>
<dbReference type="RefSeq" id="WP_192763175.1">
    <property type="nucleotide sequence ID" value="NZ_JADBDZ010000001.1"/>
</dbReference>
<feature type="domain" description="DUF4132" evidence="2">
    <location>
        <begin position="845"/>
        <end position="1023"/>
    </location>
</feature>
<protein>
    <recommendedName>
        <fullName evidence="2">DUF4132 domain-containing protein</fullName>
    </recommendedName>
</protein>
<name>A0ABR9K4G7_9ACTN</name>
<dbReference type="Proteomes" id="UP000627838">
    <property type="component" value="Unassembled WGS sequence"/>
</dbReference>
<dbReference type="Pfam" id="PF13569">
    <property type="entry name" value="DUF4132"/>
    <property type="match status" value="1"/>
</dbReference>